<evidence type="ECO:0000259" key="8">
    <source>
        <dbReference type="Pfam" id="PF20684"/>
    </source>
</evidence>
<dbReference type="PANTHER" id="PTHR33048:SF151">
    <property type="entry name" value="INTEGRAL MEMBRANE PROTEIN"/>
    <property type="match status" value="1"/>
</dbReference>
<evidence type="ECO:0000256" key="3">
    <source>
        <dbReference type="ARBA" id="ARBA00022989"/>
    </source>
</evidence>
<feature type="transmembrane region" description="Helical" evidence="7">
    <location>
        <begin position="257"/>
        <end position="277"/>
    </location>
</feature>
<dbReference type="HOGENOM" id="CLU_028200_0_0_1"/>
<evidence type="ECO:0000256" key="7">
    <source>
        <dbReference type="SAM" id="Phobius"/>
    </source>
</evidence>
<gene>
    <name evidence="9" type="ORF">MYCTH_2139328</name>
</gene>
<feature type="domain" description="Rhodopsin" evidence="8">
    <location>
        <begin position="39"/>
        <end position="273"/>
    </location>
</feature>
<feature type="transmembrane region" description="Helical" evidence="7">
    <location>
        <begin position="104"/>
        <end position="122"/>
    </location>
</feature>
<dbReference type="Pfam" id="PF20684">
    <property type="entry name" value="Fung_rhodopsin"/>
    <property type="match status" value="1"/>
</dbReference>
<dbReference type="EMBL" id="CP003004">
    <property type="protein sequence ID" value="AEO58270.1"/>
    <property type="molecule type" value="Genomic_DNA"/>
</dbReference>
<dbReference type="VEuPathDB" id="FungiDB:MYCTH_2139328"/>
<evidence type="ECO:0000256" key="1">
    <source>
        <dbReference type="ARBA" id="ARBA00004141"/>
    </source>
</evidence>
<feature type="transmembrane region" description="Helical" evidence="7">
    <location>
        <begin position="175"/>
        <end position="195"/>
    </location>
</feature>
<name>G2QD52_THET4</name>
<evidence type="ECO:0000313" key="9">
    <source>
        <dbReference type="EMBL" id="AEO58270.1"/>
    </source>
</evidence>
<comment type="subcellular location">
    <subcellularLocation>
        <location evidence="1">Membrane</location>
        <topology evidence="1">Multi-pass membrane protein</topology>
    </subcellularLocation>
</comment>
<sequence>MAADSALPGIPGYDPDNLQPWTVAVVASVTVLAVVAVALRLLSRYIKAQKLWWDDYMIMFSMSWNFVVVGFIFAMYSAGMGIHADKVSLDKIVLMAKFLVVAEILYIYNLVWTKLAILLMYYRIFHFPYFKKMAYIVGGFVVAWCVCCMFLFIFICVPVEKLWYPELPGHCINQVGTWIANAASTILTDVIILALPIPQVWKLQLRRPEKVGVTMAFCLGFFVVFASAYRFTVLFTYTNTDPTYSLAPTVGWTAIEMSAGIVSACLPTIGPVVGLCARKLGIKRTPLSSLSRSHGASAGLSGNRKTPSSSLAAARSTNTTTNNPADVLSEMELQRTGTTRKDGAGAFYRLPDPQNSGEEEDEEELDKLKKGRAAAAAAAAAAPAAADAGLRPDHGHYAYQYAVTTRPAGEGKTKSKGSKAKAAEPDNSSGDEVPLHGIRVQTDFRRSE</sequence>
<feature type="compositionally biased region" description="Low complexity" evidence="6">
    <location>
        <begin position="308"/>
        <end position="325"/>
    </location>
</feature>
<dbReference type="RefSeq" id="XP_003663515.1">
    <property type="nucleotide sequence ID" value="XM_003663467.1"/>
</dbReference>
<keyword evidence="2 7" id="KW-0812">Transmembrane</keyword>
<feature type="transmembrane region" description="Helical" evidence="7">
    <location>
        <begin position="20"/>
        <end position="42"/>
    </location>
</feature>
<dbReference type="OrthoDB" id="3934549at2759"/>
<dbReference type="eggNOG" id="ENOG502SJK4">
    <property type="taxonomic scope" value="Eukaryota"/>
</dbReference>
<dbReference type="GO" id="GO:0016020">
    <property type="term" value="C:membrane"/>
    <property type="evidence" value="ECO:0007669"/>
    <property type="project" value="UniProtKB-SubCell"/>
</dbReference>
<dbReference type="Proteomes" id="UP000007322">
    <property type="component" value="Chromosome 3"/>
</dbReference>
<keyword evidence="3 7" id="KW-1133">Transmembrane helix</keyword>
<dbReference type="InterPro" id="IPR052337">
    <property type="entry name" value="SAT4-like"/>
</dbReference>
<dbReference type="AlphaFoldDB" id="G2QD52"/>
<dbReference type="KEGG" id="mtm:MYCTH_2139328"/>
<feature type="region of interest" description="Disordered" evidence="6">
    <location>
        <begin position="401"/>
        <end position="448"/>
    </location>
</feature>
<proteinExistence type="inferred from homology"/>
<dbReference type="PANTHER" id="PTHR33048">
    <property type="entry name" value="PTH11-LIKE INTEGRAL MEMBRANE PROTEIN (AFU_ORTHOLOGUE AFUA_5G11245)"/>
    <property type="match status" value="1"/>
</dbReference>
<accession>G2QD52</accession>
<organism evidence="9 10">
    <name type="scientific">Thermothelomyces thermophilus (strain ATCC 42464 / BCRC 31852 / DSM 1799)</name>
    <name type="common">Sporotrichum thermophile</name>
    <dbReference type="NCBI Taxonomy" id="573729"/>
    <lineage>
        <taxon>Eukaryota</taxon>
        <taxon>Fungi</taxon>
        <taxon>Dikarya</taxon>
        <taxon>Ascomycota</taxon>
        <taxon>Pezizomycotina</taxon>
        <taxon>Sordariomycetes</taxon>
        <taxon>Sordariomycetidae</taxon>
        <taxon>Sordariales</taxon>
        <taxon>Chaetomiaceae</taxon>
        <taxon>Thermothelomyces</taxon>
    </lineage>
</organism>
<keyword evidence="4 7" id="KW-0472">Membrane</keyword>
<comment type="similarity">
    <text evidence="5">Belongs to the SAT4 family.</text>
</comment>
<evidence type="ECO:0000256" key="2">
    <source>
        <dbReference type="ARBA" id="ARBA00022692"/>
    </source>
</evidence>
<dbReference type="GeneID" id="11509549"/>
<keyword evidence="10" id="KW-1185">Reference proteome</keyword>
<feature type="region of interest" description="Disordered" evidence="6">
    <location>
        <begin position="289"/>
        <end position="368"/>
    </location>
</feature>
<dbReference type="InParanoid" id="G2QD52"/>
<dbReference type="OMA" id="ILYAWNL"/>
<evidence type="ECO:0000313" key="10">
    <source>
        <dbReference type="Proteomes" id="UP000007322"/>
    </source>
</evidence>
<evidence type="ECO:0000256" key="5">
    <source>
        <dbReference type="ARBA" id="ARBA00038359"/>
    </source>
</evidence>
<evidence type="ECO:0000256" key="4">
    <source>
        <dbReference type="ARBA" id="ARBA00023136"/>
    </source>
</evidence>
<feature type="transmembrane region" description="Helical" evidence="7">
    <location>
        <begin position="63"/>
        <end position="84"/>
    </location>
</feature>
<dbReference type="InterPro" id="IPR049326">
    <property type="entry name" value="Rhodopsin_dom_fungi"/>
</dbReference>
<reference evidence="9 10" key="1">
    <citation type="journal article" date="2011" name="Nat. Biotechnol.">
        <title>Comparative genomic analysis of the thermophilic biomass-degrading fungi Myceliophthora thermophila and Thielavia terrestris.</title>
        <authorList>
            <person name="Berka R.M."/>
            <person name="Grigoriev I.V."/>
            <person name="Otillar R."/>
            <person name="Salamov A."/>
            <person name="Grimwood J."/>
            <person name="Reid I."/>
            <person name="Ishmael N."/>
            <person name="John T."/>
            <person name="Darmond C."/>
            <person name="Moisan M.-C."/>
            <person name="Henrissat B."/>
            <person name="Coutinho P.M."/>
            <person name="Lombard V."/>
            <person name="Natvig D.O."/>
            <person name="Lindquist E."/>
            <person name="Schmutz J."/>
            <person name="Lucas S."/>
            <person name="Harris P."/>
            <person name="Powlowski J."/>
            <person name="Bellemare A."/>
            <person name="Taylor D."/>
            <person name="Butler G."/>
            <person name="de Vries R.P."/>
            <person name="Allijn I.E."/>
            <person name="van den Brink J."/>
            <person name="Ushinsky S."/>
            <person name="Storms R."/>
            <person name="Powell A.J."/>
            <person name="Paulsen I.T."/>
            <person name="Elbourne L.D.H."/>
            <person name="Baker S.E."/>
            <person name="Magnuson J."/>
            <person name="LaBoissiere S."/>
            <person name="Clutterbuck A.J."/>
            <person name="Martinez D."/>
            <person name="Wogulis M."/>
            <person name="de Leon A.L."/>
            <person name="Rey M.W."/>
            <person name="Tsang A."/>
        </authorList>
    </citation>
    <scope>NUCLEOTIDE SEQUENCE [LARGE SCALE GENOMIC DNA]</scope>
    <source>
        <strain evidence="10">ATCC 42464 / BCRC 31852 / DSM 1799</strain>
    </source>
</reference>
<feature type="transmembrane region" description="Helical" evidence="7">
    <location>
        <begin position="134"/>
        <end position="155"/>
    </location>
</feature>
<protein>
    <recommendedName>
        <fullName evidence="8">Rhodopsin domain-containing protein</fullName>
    </recommendedName>
</protein>
<evidence type="ECO:0000256" key="6">
    <source>
        <dbReference type="SAM" id="MobiDB-lite"/>
    </source>
</evidence>
<feature type="transmembrane region" description="Helical" evidence="7">
    <location>
        <begin position="216"/>
        <end position="237"/>
    </location>
</feature>